<dbReference type="EMBL" id="MNAD01000307">
    <property type="protein sequence ID" value="OJT14331.1"/>
    <property type="molecule type" value="Genomic_DNA"/>
</dbReference>
<evidence type="ECO:0000313" key="3">
    <source>
        <dbReference type="Proteomes" id="UP000184267"/>
    </source>
</evidence>
<evidence type="ECO:0000256" key="1">
    <source>
        <dbReference type="SAM" id="MobiDB-lite"/>
    </source>
</evidence>
<organism evidence="2 3">
    <name type="scientific">Trametes pubescens</name>
    <name type="common">White-rot fungus</name>
    <dbReference type="NCBI Taxonomy" id="154538"/>
    <lineage>
        <taxon>Eukaryota</taxon>
        <taxon>Fungi</taxon>
        <taxon>Dikarya</taxon>
        <taxon>Basidiomycota</taxon>
        <taxon>Agaricomycotina</taxon>
        <taxon>Agaricomycetes</taxon>
        <taxon>Polyporales</taxon>
        <taxon>Polyporaceae</taxon>
        <taxon>Trametes</taxon>
    </lineage>
</organism>
<sequence length="94" mass="10365">MSRRLSISSFFKSPKTSSKLSIDTSSPPQSPQSPVRSECDSPVSYVSIPGVSPARRFSTFQSSSSQSSASDYAEEMDDDNMAWGKPKKSHRSRR</sequence>
<proteinExistence type="predicted"/>
<feature type="region of interest" description="Disordered" evidence="1">
    <location>
        <begin position="1"/>
        <end position="94"/>
    </location>
</feature>
<feature type="compositionally biased region" description="Basic residues" evidence="1">
    <location>
        <begin position="85"/>
        <end position="94"/>
    </location>
</feature>
<reference evidence="2 3" key="1">
    <citation type="submission" date="2016-10" db="EMBL/GenBank/DDBJ databases">
        <title>Genome sequence of the basidiomycete white-rot fungus Trametes pubescens.</title>
        <authorList>
            <person name="Makela M.R."/>
            <person name="Granchi Z."/>
            <person name="Peng M."/>
            <person name="De Vries R.P."/>
            <person name="Grigoriev I."/>
            <person name="Riley R."/>
            <person name="Hilden K."/>
        </authorList>
    </citation>
    <scope>NUCLEOTIDE SEQUENCE [LARGE SCALE GENOMIC DNA]</scope>
    <source>
        <strain evidence="2 3">FBCC735</strain>
    </source>
</reference>
<accession>A0A1M2W3A7</accession>
<keyword evidence="3" id="KW-1185">Reference proteome</keyword>
<dbReference type="Proteomes" id="UP000184267">
    <property type="component" value="Unassembled WGS sequence"/>
</dbReference>
<gene>
    <name evidence="2" type="ORF">TRAPUB_9122</name>
</gene>
<comment type="caution">
    <text evidence="2">The sequence shown here is derived from an EMBL/GenBank/DDBJ whole genome shotgun (WGS) entry which is preliminary data.</text>
</comment>
<feature type="compositionally biased region" description="Low complexity" evidence="1">
    <location>
        <begin position="1"/>
        <end position="27"/>
    </location>
</feature>
<dbReference type="AlphaFoldDB" id="A0A1M2W3A7"/>
<evidence type="ECO:0000313" key="2">
    <source>
        <dbReference type="EMBL" id="OJT14331.1"/>
    </source>
</evidence>
<protein>
    <submittedName>
        <fullName evidence="2">Uncharacterized protein</fullName>
    </submittedName>
</protein>
<name>A0A1M2W3A7_TRAPU</name>
<dbReference type="OMA" id="SECDSPV"/>
<feature type="compositionally biased region" description="Low complexity" evidence="1">
    <location>
        <begin position="54"/>
        <end position="70"/>
    </location>
</feature>